<keyword evidence="2" id="KW-0418">Kinase</keyword>
<dbReference type="PROSITE" id="PS50011">
    <property type="entry name" value="PROTEIN_KINASE_DOM"/>
    <property type="match status" value="1"/>
</dbReference>
<dbReference type="PANTHER" id="PTHR48008">
    <property type="entry name" value="LEUCINE-RICH REPEAT RECEPTOR-LIKE PROTEIN KINASE IMK3-RELATED"/>
    <property type="match status" value="1"/>
</dbReference>
<proteinExistence type="predicted"/>
<dbReference type="Gene3D" id="1.10.510.10">
    <property type="entry name" value="Transferase(Phosphotransferase) domain 1"/>
    <property type="match status" value="1"/>
</dbReference>
<keyword evidence="2" id="KW-0808">Transferase</keyword>
<dbReference type="Pfam" id="PF00069">
    <property type="entry name" value="Pkinase"/>
    <property type="match status" value="1"/>
</dbReference>
<evidence type="ECO:0000259" key="1">
    <source>
        <dbReference type="PROSITE" id="PS50011"/>
    </source>
</evidence>
<sequence>MKALVLEYMENGNLDSIIHDKEVDQSRWTLSERVRVFISIASGLDYLHSGYGSPIVHCDLKPSNILLDRDFE</sequence>
<dbReference type="SUPFAM" id="SSF56112">
    <property type="entry name" value="Protein kinase-like (PK-like)"/>
    <property type="match status" value="1"/>
</dbReference>
<dbReference type="PROSITE" id="PS00108">
    <property type="entry name" value="PROTEIN_KINASE_ST"/>
    <property type="match status" value="1"/>
</dbReference>
<dbReference type="GO" id="GO:0004672">
    <property type="term" value="F:protein kinase activity"/>
    <property type="evidence" value="ECO:0007669"/>
    <property type="project" value="InterPro"/>
</dbReference>
<reference evidence="2 3" key="1">
    <citation type="journal article" date="2018" name="Front. Plant Sci.">
        <title>Red Clover (Trifolium pratense) and Zigzag Clover (T. medium) - A Picture of Genomic Similarities and Differences.</title>
        <authorList>
            <person name="Dluhosova J."/>
            <person name="Istvanek J."/>
            <person name="Nedelnik J."/>
            <person name="Repkova J."/>
        </authorList>
    </citation>
    <scope>NUCLEOTIDE SEQUENCE [LARGE SCALE GENOMIC DNA]</scope>
    <source>
        <strain evidence="3">cv. 10/8</strain>
        <tissue evidence="2">Leaf</tissue>
    </source>
</reference>
<accession>A0A392TAV2</accession>
<dbReference type="InterPro" id="IPR008271">
    <property type="entry name" value="Ser/Thr_kinase_AS"/>
</dbReference>
<comment type="caution">
    <text evidence="2">The sequence shown here is derived from an EMBL/GenBank/DDBJ whole genome shotgun (WGS) entry which is preliminary data.</text>
</comment>
<feature type="non-terminal residue" evidence="2">
    <location>
        <position position="72"/>
    </location>
</feature>
<keyword evidence="3" id="KW-1185">Reference proteome</keyword>
<dbReference type="PANTHER" id="PTHR48008:SF14">
    <property type="entry name" value="PROTEIN KINASE DOMAIN-CONTAINING PROTEIN"/>
    <property type="match status" value="1"/>
</dbReference>
<name>A0A392TAV2_9FABA</name>
<dbReference type="EMBL" id="LXQA010525619">
    <property type="protein sequence ID" value="MCI57246.1"/>
    <property type="molecule type" value="Genomic_DNA"/>
</dbReference>
<keyword evidence="2" id="KW-0675">Receptor</keyword>
<dbReference type="InterPro" id="IPR052451">
    <property type="entry name" value="Ser/Thr_kinase-like"/>
</dbReference>
<dbReference type="AlphaFoldDB" id="A0A392TAV2"/>
<dbReference type="Proteomes" id="UP000265520">
    <property type="component" value="Unassembled WGS sequence"/>
</dbReference>
<dbReference type="InterPro" id="IPR011009">
    <property type="entry name" value="Kinase-like_dom_sf"/>
</dbReference>
<organism evidence="2 3">
    <name type="scientific">Trifolium medium</name>
    <dbReference type="NCBI Taxonomy" id="97028"/>
    <lineage>
        <taxon>Eukaryota</taxon>
        <taxon>Viridiplantae</taxon>
        <taxon>Streptophyta</taxon>
        <taxon>Embryophyta</taxon>
        <taxon>Tracheophyta</taxon>
        <taxon>Spermatophyta</taxon>
        <taxon>Magnoliopsida</taxon>
        <taxon>eudicotyledons</taxon>
        <taxon>Gunneridae</taxon>
        <taxon>Pentapetalae</taxon>
        <taxon>rosids</taxon>
        <taxon>fabids</taxon>
        <taxon>Fabales</taxon>
        <taxon>Fabaceae</taxon>
        <taxon>Papilionoideae</taxon>
        <taxon>50 kb inversion clade</taxon>
        <taxon>NPAAA clade</taxon>
        <taxon>Hologalegina</taxon>
        <taxon>IRL clade</taxon>
        <taxon>Trifolieae</taxon>
        <taxon>Trifolium</taxon>
    </lineage>
</organism>
<evidence type="ECO:0000313" key="3">
    <source>
        <dbReference type="Proteomes" id="UP000265520"/>
    </source>
</evidence>
<dbReference type="InterPro" id="IPR000719">
    <property type="entry name" value="Prot_kinase_dom"/>
</dbReference>
<evidence type="ECO:0000313" key="2">
    <source>
        <dbReference type="EMBL" id="MCI57246.1"/>
    </source>
</evidence>
<protein>
    <submittedName>
        <fullName evidence="2">LRR receptor-like serine/threonine-protein kinase FLS2-like</fullName>
    </submittedName>
</protein>
<dbReference type="GO" id="GO:0005524">
    <property type="term" value="F:ATP binding"/>
    <property type="evidence" value="ECO:0007669"/>
    <property type="project" value="InterPro"/>
</dbReference>
<feature type="domain" description="Protein kinase" evidence="1">
    <location>
        <begin position="1"/>
        <end position="72"/>
    </location>
</feature>